<gene>
    <name evidence="2" type="ORF">BECKTUN1418D_GA0071000_103723</name>
    <name evidence="4" type="ORF">BECKTUN1418D_GA0071000_14562</name>
    <name evidence="5" type="ORF">BECKTUN1418E_GA0071001_14271</name>
    <name evidence="3" type="ORF">BECKTUN1418F_GA0071002_14251</name>
</gene>
<dbReference type="EMBL" id="CAADFV010000427">
    <property type="protein sequence ID" value="VFK72493.1"/>
    <property type="molecule type" value="Genomic_DNA"/>
</dbReference>
<dbReference type="EMBL" id="CAADFY010000425">
    <property type="protein sequence ID" value="VFK63843.1"/>
    <property type="molecule type" value="Genomic_DNA"/>
</dbReference>
<evidence type="ECO:0000313" key="4">
    <source>
        <dbReference type="EMBL" id="VFK66225.1"/>
    </source>
</evidence>
<feature type="chain" id="PRO_5036113618" evidence="1">
    <location>
        <begin position="21"/>
        <end position="54"/>
    </location>
</feature>
<protein>
    <submittedName>
        <fullName evidence="4">Uncharacterized protein</fullName>
    </submittedName>
</protein>
<evidence type="ECO:0000313" key="5">
    <source>
        <dbReference type="EMBL" id="VFK72493.1"/>
    </source>
</evidence>
<keyword evidence="1" id="KW-0732">Signal</keyword>
<name>A0A451AJM7_9GAMM</name>
<sequence>MAKKQLPVGLGASANMFSMAATVSQNAPGNEELTNRGRIWLFSGVTGEASASNL</sequence>
<evidence type="ECO:0000313" key="3">
    <source>
        <dbReference type="EMBL" id="VFK63843.1"/>
    </source>
</evidence>
<dbReference type="AlphaFoldDB" id="A0A451AJM7"/>
<accession>A0A451AJM7</accession>
<dbReference type="EMBL" id="CAADFX010000037">
    <property type="protein sequence ID" value="VFK55808.1"/>
    <property type="molecule type" value="Genomic_DNA"/>
</dbReference>
<reference evidence="4" key="1">
    <citation type="submission" date="2019-02" db="EMBL/GenBank/DDBJ databases">
        <authorList>
            <person name="Gruber-Vodicka R. H."/>
            <person name="Seah K. B. B."/>
        </authorList>
    </citation>
    <scope>NUCLEOTIDE SEQUENCE</scope>
    <source>
        <strain evidence="4">BECK_BY1</strain>
        <strain evidence="5">BECK_BY2</strain>
        <strain evidence="3">BECK_BY3</strain>
    </source>
</reference>
<organism evidence="4">
    <name type="scientific">Candidatus Kentrum sp. TUN</name>
    <dbReference type="NCBI Taxonomy" id="2126343"/>
    <lineage>
        <taxon>Bacteria</taxon>
        <taxon>Pseudomonadati</taxon>
        <taxon>Pseudomonadota</taxon>
        <taxon>Gammaproteobacteria</taxon>
        <taxon>Candidatus Kentrum</taxon>
    </lineage>
</organism>
<evidence type="ECO:0000256" key="1">
    <source>
        <dbReference type="SAM" id="SignalP"/>
    </source>
</evidence>
<dbReference type="EMBL" id="CAADFX010000456">
    <property type="protein sequence ID" value="VFK66225.1"/>
    <property type="molecule type" value="Genomic_DNA"/>
</dbReference>
<evidence type="ECO:0000313" key="2">
    <source>
        <dbReference type="EMBL" id="VFK55808.1"/>
    </source>
</evidence>
<feature type="signal peptide" evidence="1">
    <location>
        <begin position="1"/>
        <end position="20"/>
    </location>
</feature>
<proteinExistence type="predicted"/>